<keyword evidence="1" id="KW-0472">Membrane</keyword>
<evidence type="ECO:0000313" key="2">
    <source>
        <dbReference type="EMBL" id="GBG04949.1"/>
    </source>
</evidence>
<dbReference type="AlphaFoldDB" id="A0A2Z6TTA6"/>
<proteinExistence type="predicted"/>
<dbReference type="EMBL" id="BFBY01000005">
    <property type="protein sequence ID" value="GBG04949.1"/>
    <property type="molecule type" value="Genomic_DNA"/>
</dbReference>
<keyword evidence="1" id="KW-1133">Transmembrane helix</keyword>
<comment type="caution">
    <text evidence="2">The sequence shown here is derived from an EMBL/GenBank/DDBJ whole genome shotgun (WGS) entry which is preliminary data.</text>
</comment>
<evidence type="ECO:0008006" key="4">
    <source>
        <dbReference type="Google" id="ProtNLM"/>
    </source>
</evidence>
<keyword evidence="3" id="KW-1185">Reference proteome</keyword>
<protein>
    <recommendedName>
        <fullName evidence="4">DUF3923 domain-containing protein</fullName>
    </recommendedName>
</protein>
<keyword evidence="1" id="KW-0812">Transmembrane</keyword>
<evidence type="ECO:0000256" key="1">
    <source>
        <dbReference type="SAM" id="Phobius"/>
    </source>
</evidence>
<dbReference type="Proteomes" id="UP000257317">
    <property type="component" value="Unassembled WGS sequence"/>
</dbReference>
<evidence type="ECO:0000313" key="3">
    <source>
        <dbReference type="Proteomes" id="UP000257317"/>
    </source>
</evidence>
<gene>
    <name evidence="2" type="ORF">LrDSM24759_08630</name>
</gene>
<accession>A0A2Z6TTA6</accession>
<organism evidence="2 3">
    <name type="scientific">Lactobacillus rodentium</name>
    <dbReference type="NCBI Taxonomy" id="947835"/>
    <lineage>
        <taxon>Bacteria</taxon>
        <taxon>Bacillati</taxon>
        <taxon>Bacillota</taxon>
        <taxon>Bacilli</taxon>
        <taxon>Lactobacillales</taxon>
        <taxon>Lactobacillaceae</taxon>
        <taxon>Lactobacillus</taxon>
    </lineage>
</organism>
<name>A0A2Z6TTA6_9LACO</name>
<sequence>MKYWITSLLLWLALFSIRAGMILTQTANDLEDNDAIKQNCLIILGCCGMIVLVVHICWLLSLKNKSNK</sequence>
<reference evidence="3" key="1">
    <citation type="submission" date="2018-03" db="EMBL/GenBank/DDBJ databases">
        <title>New taxa in the Lactobacillus gasseri group.</title>
        <authorList>
            <person name="Tanizawa Y."/>
            <person name="Tohno M."/>
            <person name="Endo A."/>
            <person name="Arita M."/>
        </authorList>
    </citation>
    <scope>NUCLEOTIDE SEQUENCE [LARGE SCALE GENOMIC DNA]</scope>
    <source>
        <strain evidence="3">DSM 24759</strain>
    </source>
</reference>
<feature type="transmembrane region" description="Helical" evidence="1">
    <location>
        <begin position="35"/>
        <end position="60"/>
    </location>
</feature>